<dbReference type="EMBL" id="PPUQ01000004">
    <property type="protein sequence ID" value="RDC40158.1"/>
    <property type="molecule type" value="Genomic_DNA"/>
</dbReference>
<dbReference type="Proteomes" id="UP000253857">
    <property type="component" value="Unassembled WGS sequence"/>
</dbReference>
<dbReference type="AlphaFoldDB" id="A0A369N4X0"/>
<dbReference type="EMBL" id="PPTY01000049">
    <property type="protein sequence ID" value="RDB81160.1"/>
    <property type="molecule type" value="Genomic_DNA"/>
</dbReference>
<sequence>MMPANTTSAFWKSPWRLDTSSATMSTAANALPAMMDHHEMKPPVSADPGRMALAAIAQQMPASSFHEGCMVPRPPVSAT</sequence>
<gene>
    <name evidence="2" type="ORF">C1853_04330</name>
    <name evidence="1" type="ORF">C1871_14865</name>
</gene>
<evidence type="ECO:0000313" key="2">
    <source>
        <dbReference type="EMBL" id="RDC40158.1"/>
    </source>
</evidence>
<evidence type="ECO:0000313" key="1">
    <source>
        <dbReference type="EMBL" id="RDB81160.1"/>
    </source>
</evidence>
<reference evidence="3 4" key="1">
    <citation type="journal article" date="2018" name="Elife">
        <title>Discovery and characterization of a prevalent human gut bacterial enzyme sufficient for the inactivation of a family of plant toxins.</title>
        <authorList>
            <person name="Koppel N."/>
            <person name="Bisanz J.E."/>
            <person name="Pandelia M.E."/>
            <person name="Turnbaugh P.J."/>
            <person name="Balskus E.P."/>
        </authorList>
    </citation>
    <scope>NUCLEOTIDE SEQUENCE [LARGE SCALE GENOMIC DNA]</scope>
    <source>
        <strain evidence="2 4">16A</strain>
        <strain evidence="1 3">FAA1-1-60AUCSF</strain>
    </source>
</reference>
<evidence type="ECO:0000313" key="4">
    <source>
        <dbReference type="Proteomes" id="UP000253915"/>
    </source>
</evidence>
<proteinExistence type="predicted"/>
<protein>
    <submittedName>
        <fullName evidence="1">Uncharacterized protein</fullName>
    </submittedName>
</protein>
<evidence type="ECO:0000313" key="3">
    <source>
        <dbReference type="Proteomes" id="UP000253857"/>
    </source>
</evidence>
<organism evidence="1 3">
    <name type="scientific">Eggerthella lenta</name>
    <name type="common">Eubacterium lentum</name>
    <dbReference type="NCBI Taxonomy" id="84112"/>
    <lineage>
        <taxon>Bacteria</taxon>
        <taxon>Bacillati</taxon>
        <taxon>Actinomycetota</taxon>
        <taxon>Coriobacteriia</taxon>
        <taxon>Eggerthellales</taxon>
        <taxon>Eggerthellaceae</taxon>
        <taxon>Eggerthella</taxon>
    </lineage>
</organism>
<name>A0A369N4X0_EGGLN</name>
<dbReference type="Proteomes" id="UP000253915">
    <property type="component" value="Unassembled WGS sequence"/>
</dbReference>
<accession>A0A369N4X0</accession>
<comment type="caution">
    <text evidence="1">The sequence shown here is derived from an EMBL/GenBank/DDBJ whole genome shotgun (WGS) entry which is preliminary data.</text>
</comment>